<keyword evidence="1" id="KW-0677">Repeat</keyword>
<feature type="region of interest" description="Disordered" evidence="4">
    <location>
        <begin position="20"/>
        <end position="55"/>
    </location>
</feature>
<feature type="domain" description="J" evidence="6">
    <location>
        <begin position="571"/>
        <end position="639"/>
    </location>
</feature>
<keyword evidence="5" id="KW-1133">Transmembrane helix</keyword>
<keyword evidence="5" id="KW-0812">Transmembrane</keyword>
<evidence type="ECO:0000256" key="3">
    <source>
        <dbReference type="PROSITE-ProRule" id="PRU00023"/>
    </source>
</evidence>
<evidence type="ECO:0000256" key="1">
    <source>
        <dbReference type="ARBA" id="ARBA00022737"/>
    </source>
</evidence>
<dbReference type="SMART" id="SM00248">
    <property type="entry name" value="ANK"/>
    <property type="match status" value="4"/>
</dbReference>
<proteinExistence type="predicted"/>
<sequence length="896" mass="99238">MPPRPAAVMRICATACADSFFTSRPNGQHKKGRNDSEEEEEPERWKAAGKATRAPRRTVVVGAPAPVAASKPKKRSPVQQLLKVIRASKTCLIALEIEETAQDLRILRAIQNIPEDEIEMFFRDCGFKEETVLHIAELIQEGRPQIEELSTSILRRTWCLVIQILVFCIAMVLAVSGGFFAISLGYTGASCQFSDFTNGTCQQGNVCKLQVAAWYEGGIAYSSEFSPPVALSEAAGLKSFDTNGAFRCCNFAQQAALRNVIPQDSSTVGDLGDGYGSGTPCCDFYNDRSKVFCDNFGTIQQFSHCPTAPWACRLKLGADENGNVRIDELRVWEEPVYVLLLIVAGGMAGLVLLIVSCGFACRHSQRVQACGLAVWRCCRYLANKVGCWRRCKSCCGACCSRCRRLFRTSPTAEERAKERREARQEQERQRKAAFTNELRRSQTFGELDLTRNSWKNSLRRWSLTPETAPTPKVLIPSAVKSHPRQKRKAKKTRVERLKVPEAEEDEAGGMRTSSSNVEDTSDSEKSSQVSKPDVGDIHPWSIQDVVEQEGDGVKSRMADRSMLEPSHHVEAGYALPRLEDARALFAPFLPCDDTQLRKAYLRLALKYHPDKLPKAQRDAATALFQAIAAVYEELLKPFGGKLPKRIKTAVAAAAELGDVQELERLLRELPSRANEEDYVGVSPLMFAAKGGCIEAAELLLSYGADVHYETAFGWSVLVYAALSNQGPMVRWLVAKGARVTPHELELAAFGGYELGLAPLLELYRGSIAELRTEASGHSLMHLVCLGILNLPKSNPERYLICADLLIDQGVPLDVQDKRGRTCLQLVAGHPNWEERGFEGSKAHLEIVERLCIAKADPRKSDRHGNSALSLARRRGLRRVEEVLLKFGEIGEHTSKL</sequence>
<evidence type="ECO:0000256" key="5">
    <source>
        <dbReference type="SAM" id="Phobius"/>
    </source>
</evidence>
<feature type="region of interest" description="Disordered" evidence="4">
    <location>
        <begin position="467"/>
        <end position="542"/>
    </location>
</feature>
<evidence type="ECO:0000256" key="2">
    <source>
        <dbReference type="ARBA" id="ARBA00023043"/>
    </source>
</evidence>
<dbReference type="Proteomes" id="UP000186817">
    <property type="component" value="Unassembled WGS sequence"/>
</dbReference>
<evidence type="ECO:0000259" key="6">
    <source>
        <dbReference type="PROSITE" id="PS50076"/>
    </source>
</evidence>
<dbReference type="EMBL" id="LSRX01000852">
    <property type="protein sequence ID" value="OLP87619.1"/>
    <property type="molecule type" value="Genomic_DNA"/>
</dbReference>
<dbReference type="InterPro" id="IPR001623">
    <property type="entry name" value="DnaJ_domain"/>
</dbReference>
<dbReference type="Gene3D" id="1.10.287.110">
    <property type="entry name" value="DnaJ domain"/>
    <property type="match status" value="1"/>
</dbReference>
<keyword evidence="2 3" id="KW-0040">ANK repeat</keyword>
<feature type="compositionally biased region" description="Basic and acidic residues" evidence="4">
    <location>
        <begin position="413"/>
        <end position="430"/>
    </location>
</feature>
<feature type="compositionally biased region" description="Basic and acidic residues" evidence="4">
    <location>
        <begin position="492"/>
        <end position="501"/>
    </location>
</feature>
<keyword evidence="5" id="KW-0472">Membrane</keyword>
<dbReference type="OrthoDB" id="432037at2759"/>
<feature type="region of interest" description="Disordered" evidence="4">
    <location>
        <begin position="413"/>
        <end position="435"/>
    </location>
</feature>
<dbReference type="SUPFAM" id="SSF46565">
    <property type="entry name" value="Chaperone J-domain"/>
    <property type="match status" value="1"/>
</dbReference>
<dbReference type="AlphaFoldDB" id="A0A1Q9CXK8"/>
<feature type="transmembrane region" description="Helical" evidence="5">
    <location>
        <begin position="160"/>
        <end position="182"/>
    </location>
</feature>
<dbReference type="Pfam" id="PF12796">
    <property type="entry name" value="Ank_2"/>
    <property type="match status" value="1"/>
</dbReference>
<protein>
    <submittedName>
        <fullName evidence="7">Ankyrin repeat and KH domain-containing protein 1</fullName>
    </submittedName>
</protein>
<organism evidence="7 8">
    <name type="scientific">Symbiodinium microadriaticum</name>
    <name type="common">Dinoflagellate</name>
    <name type="synonym">Zooxanthella microadriatica</name>
    <dbReference type="NCBI Taxonomy" id="2951"/>
    <lineage>
        <taxon>Eukaryota</taxon>
        <taxon>Sar</taxon>
        <taxon>Alveolata</taxon>
        <taxon>Dinophyceae</taxon>
        <taxon>Suessiales</taxon>
        <taxon>Symbiodiniaceae</taxon>
        <taxon>Symbiodinium</taxon>
    </lineage>
</organism>
<dbReference type="CDD" id="cd06257">
    <property type="entry name" value="DnaJ"/>
    <property type="match status" value="1"/>
</dbReference>
<feature type="compositionally biased region" description="Basic residues" evidence="4">
    <location>
        <begin position="481"/>
        <end position="491"/>
    </location>
</feature>
<accession>A0A1Q9CXK8</accession>
<evidence type="ECO:0000313" key="8">
    <source>
        <dbReference type="Proteomes" id="UP000186817"/>
    </source>
</evidence>
<evidence type="ECO:0000313" key="7">
    <source>
        <dbReference type="EMBL" id="OLP87619.1"/>
    </source>
</evidence>
<evidence type="ECO:0000256" key="4">
    <source>
        <dbReference type="SAM" id="MobiDB-lite"/>
    </source>
</evidence>
<feature type="transmembrane region" description="Helical" evidence="5">
    <location>
        <begin position="336"/>
        <end position="355"/>
    </location>
</feature>
<gene>
    <name evidence="7" type="primary">ANKHD1</name>
    <name evidence="7" type="ORF">AK812_SmicGene31161</name>
</gene>
<dbReference type="SUPFAM" id="SSF48403">
    <property type="entry name" value="Ankyrin repeat"/>
    <property type="match status" value="1"/>
</dbReference>
<dbReference type="InterPro" id="IPR002110">
    <property type="entry name" value="Ankyrin_rpt"/>
</dbReference>
<dbReference type="PANTHER" id="PTHR24171:SF9">
    <property type="entry name" value="ANKYRIN REPEAT DOMAIN-CONTAINING PROTEIN 39"/>
    <property type="match status" value="1"/>
</dbReference>
<dbReference type="PROSITE" id="PS50297">
    <property type="entry name" value="ANK_REP_REGION"/>
    <property type="match status" value="1"/>
</dbReference>
<dbReference type="InterPro" id="IPR036770">
    <property type="entry name" value="Ankyrin_rpt-contain_sf"/>
</dbReference>
<dbReference type="PROSITE" id="PS50076">
    <property type="entry name" value="DNAJ_2"/>
    <property type="match status" value="1"/>
</dbReference>
<dbReference type="PROSITE" id="PS50088">
    <property type="entry name" value="ANK_REPEAT"/>
    <property type="match status" value="1"/>
</dbReference>
<name>A0A1Q9CXK8_SYMMI</name>
<comment type="caution">
    <text evidence="7">The sequence shown here is derived from an EMBL/GenBank/DDBJ whole genome shotgun (WGS) entry which is preliminary data.</text>
</comment>
<feature type="repeat" description="ANK" evidence="3">
    <location>
        <begin position="679"/>
        <end position="711"/>
    </location>
</feature>
<reference evidence="7 8" key="1">
    <citation type="submission" date="2016-02" db="EMBL/GenBank/DDBJ databases">
        <title>Genome analysis of coral dinoflagellate symbionts highlights evolutionary adaptations to a symbiotic lifestyle.</title>
        <authorList>
            <person name="Aranda M."/>
            <person name="Li Y."/>
            <person name="Liew Y.J."/>
            <person name="Baumgarten S."/>
            <person name="Simakov O."/>
            <person name="Wilson M."/>
            <person name="Piel J."/>
            <person name="Ashoor H."/>
            <person name="Bougouffa S."/>
            <person name="Bajic V.B."/>
            <person name="Ryu T."/>
            <person name="Ravasi T."/>
            <person name="Bayer T."/>
            <person name="Micklem G."/>
            <person name="Kim H."/>
            <person name="Bhak J."/>
            <person name="Lajeunesse T.C."/>
            <person name="Voolstra C.R."/>
        </authorList>
    </citation>
    <scope>NUCLEOTIDE SEQUENCE [LARGE SCALE GENOMIC DNA]</scope>
    <source>
        <strain evidence="7 8">CCMP2467</strain>
    </source>
</reference>
<dbReference type="PANTHER" id="PTHR24171">
    <property type="entry name" value="ANKYRIN REPEAT DOMAIN-CONTAINING PROTEIN 39-RELATED"/>
    <property type="match status" value="1"/>
</dbReference>
<dbReference type="SMART" id="SM00271">
    <property type="entry name" value="DnaJ"/>
    <property type="match status" value="1"/>
</dbReference>
<dbReference type="Pfam" id="PF00226">
    <property type="entry name" value="DnaJ"/>
    <property type="match status" value="1"/>
</dbReference>
<dbReference type="Gene3D" id="1.25.40.20">
    <property type="entry name" value="Ankyrin repeat-containing domain"/>
    <property type="match status" value="2"/>
</dbReference>
<dbReference type="InterPro" id="IPR036869">
    <property type="entry name" value="J_dom_sf"/>
</dbReference>
<keyword evidence="8" id="KW-1185">Reference proteome</keyword>